<evidence type="ECO:0000313" key="2">
    <source>
        <dbReference type="EMBL" id="KAG7348832.1"/>
    </source>
</evidence>
<protein>
    <submittedName>
        <fullName evidence="2">Uncharacterized protein</fullName>
    </submittedName>
</protein>
<dbReference type="Proteomes" id="UP000693970">
    <property type="component" value="Unassembled WGS sequence"/>
</dbReference>
<name>A0A9K3KSQ0_9STRA</name>
<accession>A0A9K3KSQ0</accession>
<dbReference type="EMBL" id="JAGRRH010000019">
    <property type="protein sequence ID" value="KAG7348832.1"/>
    <property type="molecule type" value="Genomic_DNA"/>
</dbReference>
<comment type="caution">
    <text evidence="2">The sequence shown here is derived from an EMBL/GenBank/DDBJ whole genome shotgun (WGS) entry which is preliminary data.</text>
</comment>
<keyword evidence="3" id="KW-1185">Reference proteome</keyword>
<proteinExistence type="predicted"/>
<feature type="signal peptide" evidence="1">
    <location>
        <begin position="1"/>
        <end position="24"/>
    </location>
</feature>
<feature type="chain" id="PRO_5039895206" evidence="1">
    <location>
        <begin position="25"/>
        <end position="409"/>
    </location>
</feature>
<sequence>MKSVSLYWVAFLLASLVSFPSTNASSSFLVGNTRGDVPVSLYNEATGAFTSFLPPEVELIAPDHMVMVGDMLYISHGDSLNTSAIFRMNMADGTYETSWAVAEDIMYRPYGFALDGRVMYVASFLSDQILMFEEETGEYMGEFVAGDGTEEGLCNGPNQIAIHNGKLYLTTQGSVAIDGAPEYLFPSQIVVYDLETAEGEVYIPPPEPLENSFGFVSMLGVVIAGCDDDLSTSNCTMYTTDFGGGLRAYDMETTDLLYSVETTIDEAFTGSLTLTDDGMIVVQIFANETSGSLLQFDAMTGEPMGSSEGSPVLVGPTSDLARPVGVLFYMDEDTVGTMMPTAATVPTEAPVGAAPVAGGEIPVEGDMPSAAPVVGPEAPAPSGASSNMKGIACSILIGAVSLSVVALLG</sequence>
<reference evidence="2" key="2">
    <citation type="submission" date="2021-04" db="EMBL/GenBank/DDBJ databases">
        <authorList>
            <person name="Podell S."/>
        </authorList>
    </citation>
    <scope>NUCLEOTIDE SEQUENCE</scope>
    <source>
        <strain evidence="2">Hildebrandi</strain>
    </source>
</reference>
<reference evidence="2" key="1">
    <citation type="journal article" date="2021" name="Sci. Rep.">
        <title>Diploid genomic architecture of Nitzschia inconspicua, an elite biomass production diatom.</title>
        <authorList>
            <person name="Oliver A."/>
            <person name="Podell S."/>
            <person name="Pinowska A."/>
            <person name="Traller J.C."/>
            <person name="Smith S.R."/>
            <person name="McClure R."/>
            <person name="Beliaev A."/>
            <person name="Bohutskyi P."/>
            <person name="Hill E.A."/>
            <person name="Rabines A."/>
            <person name="Zheng H."/>
            <person name="Allen L.Z."/>
            <person name="Kuo A."/>
            <person name="Grigoriev I.V."/>
            <person name="Allen A.E."/>
            <person name="Hazlebeck D."/>
            <person name="Allen E.E."/>
        </authorList>
    </citation>
    <scope>NUCLEOTIDE SEQUENCE</scope>
    <source>
        <strain evidence="2">Hildebrandi</strain>
    </source>
</reference>
<organism evidence="2 3">
    <name type="scientific">Nitzschia inconspicua</name>
    <dbReference type="NCBI Taxonomy" id="303405"/>
    <lineage>
        <taxon>Eukaryota</taxon>
        <taxon>Sar</taxon>
        <taxon>Stramenopiles</taxon>
        <taxon>Ochrophyta</taxon>
        <taxon>Bacillariophyta</taxon>
        <taxon>Bacillariophyceae</taxon>
        <taxon>Bacillariophycidae</taxon>
        <taxon>Bacillariales</taxon>
        <taxon>Bacillariaceae</taxon>
        <taxon>Nitzschia</taxon>
    </lineage>
</organism>
<dbReference type="AlphaFoldDB" id="A0A9K3KSQ0"/>
<keyword evidence="1" id="KW-0732">Signal</keyword>
<gene>
    <name evidence="2" type="ORF">IV203_011429</name>
</gene>
<dbReference type="OrthoDB" id="47323at2759"/>
<evidence type="ECO:0000256" key="1">
    <source>
        <dbReference type="SAM" id="SignalP"/>
    </source>
</evidence>
<evidence type="ECO:0000313" key="3">
    <source>
        <dbReference type="Proteomes" id="UP000693970"/>
    </source>
</evidence>